<dbReference type="CDD" id="cd00038">
    <property type="entry name" value="CAP_ED"/>
    <property type="match status" value="1"/>
</dbReference>
<dbReference type="InterPro" id="IPR018488">
    <property type="entry name" value="cNMP-bd_CS"/>
</dbReference>
<dbReference type="InterPro" id="IPR018490">
    <property type="entry name" value="cNMP-bd_dom_sf"/>
</dbReference>
<evidence type="ECO:0000256" key="13">
    <source>
        <dbReference type="SAM" id="Phobius"/>
    </source>
</evidence>
<keyword evidence="2" id="KW-0813">Transport</keyword>
<dbReference type="Gene3D" id="1.20.120.350">
    <property type="entry name" value="Voltage-gated potassium channels. Chain C"/>
    <property type="match status" value="1"/>
</dbReference>
<evidence type="ECO:0000256" key="3">
    <source>
        <dbReference type="ARBA" id="ARBA00022538"/>
    </source>
</evidence>
<sequence length="403" mass="44693">MRHAAAPTPFTAWRRRVFQLLADGQPEPETGHTVISAVILSAIIACAAAVMLVTMPGIPDDVIWWCDRVREGTDLFFTAEYVLRIWMAPEYLYGSRVRSGMARRRYLKSFLGVVDLLVILPFWVNQLEMLPREWYLVLEMLTLFKLARYAPGLALVAAVLRSQSRALVASFLTLSVLVVLASSVMYVLEHQAQPAQFSSIPHSLWWGIITMTTVGYGDIVPITPLGKMFGGFVMLLGIAMFAIPAGLMATGFAEEIRRREFMVTWRAVAALPLFAHLDASRIAEIASLLKAQAVPAGTVIVRKGDRADSMFFIMAGQVEVEILPNPVILETGQHFGEIALIRRTQRTATVLAVTECRLLALGVADFQRLLDVHPDIRERIAATAKERHAQRKTAEDETPPAAV</sequence>
<feature type="transmembrane region" description="Helical" evidence="13">
    <location>
        <begin position="106"/>
        <end position="124"/>
    </location>
</feature>
<evidence type="ECO:0000256" key="8">
    <source>
        <dbReference type="ARBA" id="ARBA00022989"/>
    </source>
</evidence>
<keyword evidence="16" id="KW-1185">Reference proteome</keyword>
<dbReference type="PRINTS" id="PR00169">
    <property type="entry name" value="KCHANNEL"/>
</dbReference>
<evidence type="ECO:0000256" key="11">
    <source>
        <dbReference type="ARBA" id="ARBA00023303"/>
    </source>
</evidence>
<comment type="caution">
    <text evidence="15">The sequence shown here is derived from an EMBL/GenBank/DDBJ whole genome shotgun (WGS) entry which is preliminary data.</text>
</comment>
<proteinExistence type="predicted"/>
<dbReference type="InterPro" id="IPR000595">
    <property type="entry name" value="cNMP-bd_dom"/>
</dbReference>
<evidence type="ECO:0000256" key="9">
    <source>
        <dbReference type="ARBA" id="ARBA00023065"/>
    </source>
</evidence>
<dbReference type="Pfam" id="PF00027">
    <property type="entry name" value="cNMP_binding"/>
    <property type="match status" value="1"/>
</dbReference>
<name>A0ABV7V932_9PROT</name>
<feature type="transmembrane region" description="Helical" evidence="13">
    <location>
        <begin position="136"/>
        <end position="160"/>
    </location>
</feature>
<dbReference type="SUPFAM" id="SSF51206">
    <property type="entry name" value="cAMP-binding domain-like"/>
    <property type="match status" value="1"/>
</dbReference>
<keyword evidence="5" id="KW-0631">Potassium channel</keyword>
<accession>A0ABV7V932</accession>
<keyword evidence="7" id="KW-0630">Potassium</keyword>
<dbReference type="PANTHER" id="PTHR11537">
    <property type="entry name" value="VOLTAGE-GATED POTASSIUM CHANNEL"/>
    <property type="match status" value="1"/>
</dbReference>
<feature type="transmembrane region" description="Helical" evidence="13">
    <location>
        <begin position="228"/>
        <end position="252"/>
    </location>
</feature>
<dbReference type="EMBL" id="JBHRYJ010000001">
    <property type="protein sequence ID" value="MFC3673925.1"/>
    <property type="molecule type" value="Genomic_DNA"/>
</dbReference>
<keyword evidence="9" id="KW-0406">Ion transport</keyword>
<feature type="region of interest" description="Disordered" evidence="12">
    <location>
        <begin position="384"/>
        <end position="403"/>
    </location>
</feature>
<evidence type="ECO:0000256" key="4">
    <source>
        <dbReference type="ARBA" id="ARBA00022692"/>
    </source>
</evidence>
<dbReference type="InterPro" id="IPR014710">
    <property type="entry name" value="RmlC-like_jellyroll"/>
</dbReference>
<dbReference type="Pfam" id="PF00520">
    <property type="entry name" value="Ion_trans"/>
    <property type="match status" value="1"/>
</dbReference>
<evidence type="ECO:0000313" key="15">
    <source>
        <dbReference type="EMBL" id="MFC3673925.1"/>
    </source>
</evidence>
<feature type="transmembrane region" description="Helical" evidence="13">
    <location>
        <begin position="34"/>
        <end position="55"/>
    </location>
</feature>
<keyword evidence="8 13" id="KW-1133">Transmembrane helix</keyword>
<dbReference type="PANTHER" id="PTHR11537:SF254">
    <property type="entry name" value="POTASSIUM VOLTAGE-GATED CHANNEL PROTEIN SHAB"/>
    <property type="match status" value="1"/>
</dbReference>
<gene>
    <name evidence="15" type="ORF">ACFOOQ_00110</name>
</gene>
<dbReference type="PROSITE" id="PS00888">
    <property type="entry name" value="CNMP_BINDING_1"/>
    <property type="match status" value="1"/>
</dbReference>
<comment type="subcellular location">
    <subcellularLocation>
        <location evidence="1">Membrane</location>
        <topology evidence="1">Multi-pass membrane protein</topology>
    </subcellularLocation>
</comment>
<keyword evidence="11" id="KW-0407">Ion channel</keyword>
<dbReference type="InterPro" id="IPR028325">
    <property type="entry name" value="VG_K_chnl"/>
</dbReference>
<keyword evidence="6" id="KW-0851">Voltage-gated channel</keyword>
<evidence type="ECO:0000256" key="5">
    <source>
        <dbReference type="ARBA" id="ARBA00022826"/>
    </source>
</evidence>
<reference evidence="16" key="1">
    <citation type="journal article" date="2019" name="Int. J. Syst. Evol. Microbiol.">
        <title>The Global Catalogue of Microorganisms (GCM) 10K type strain sequencing project: providing services to taxonomists for standard genome sequencing and annotation.</title>
        <authorList>
            <consortium name="The Broad Institute Genomics Platform"/>
            <consortium name="The Broad Institute Genome Sequencing Center for Infectious Disease"/>
            <person name="Wu L."/>
            <person name="Ma J."/>
        </authorList>
    </citation>
    <scope>NUCLEOTIDE SEQUENCE [LARGE SCALE GENOMIC DNA]</scope>
    <source>
        <strain evidence="16">KCTC 42182</strain>
    </source>
</reference>
<evidence type="ECO:0000256" key="1">
    <source>
        <dbReference type="ARBA" id="ARBA00004141"/>
    </source>
</evidence>
<evidence type="ECO:0000256" key="10">
    <source>
        <dbReference type="ARBA" id="ARBA00023136"/>
    </source>
</evidence>
<dbReference type="InterPro" id="IPR027359">
    <property type="entry name" value="Volt_channel_dom_sf"/>
</dbReference>
<evidence type="ECO:0000259" key="14">
    <source>
        <dbReference type="PROSITE" id="PS50042"/>
    </source>
</evidence>
<keyword evidence="10 13" id="KW-0472">Membrane</keyword>
<evidence type="ECO:0000256" key="6">
    <source>
        <dbReference type="ARBA" id="ARBA00022882"/>
    </source>
</evidence>
<evidence type="ECO:0000256" key="12">
    <source>
        <dbReference type="SAM" id="MobiDB-lite"/>
    </source>
</evidence>
<dbReference type="InterPro" id="IPR005821">
    <property type="entry name" value="Ion_trans_dom"/>
</dbReference>
<dbReference type="Gene3D" id="2.60.120.10">
    <property type="entry name" value="Jelly Rolls"/>
    <property type="match status" value="1"/>
</dbReference>
<dbReference type="Proteomes" id="UP001595711">
    <property type="component" value="Unassembled WGS sequence"/>
</dbReference>
<dbReference type="PROSITE" id="PS00889">
    <property type="entry name" value="CNMP_BINDING_2"/>
    <property type="match status" value="1"/>
</dbReference>
<evidence type="ECO:0000313" key="16">
    <source>
        <dbReference type="Proteomes" id="UP001595711"/>
    </source>
</evidence>
<evidence type="ECO:0000256" key="2">
    <source>
        <dbReference type="ARBA" id="ARBA00022448"/>
    </source>
</evidence>
<dbReference type="PROSITE" id="PS50042">
    <property type="entry name" value="CNMP_BINDING_3"/>
    <property type="match status" value="1"/>
</dbReference>
<keyword evidence="4 13" id="KW-0812">Transmembrane</keyword>
<feature type="domain" description="Cyclic nucleotide-binding" evidence="14">
    <location>
        <begin position="273"/>
        <end position="387"/>
    </location>
</feature>
<dbReference type="Gene3D" id="1.10.287.70">
    <property type="match status" value="1"/>
</dbReference>
<feature type="compositionally biased region" description="Basic and acidic residues" evidence="12">
    <location>
        <begin position="384"/>
        <end position="395"/>
    </location>
</feature>
<dbReference type="SUPFAM" id="SSF81324">
    <property type="entry name" value="Voltage-gated potassium channels"/>
    <property type="match status" value="1"/>
</dbReference>
<dbReference type="RefSeq" id="WP_379719924.1">
    <property type="nucleotide sequence ID" value="NZ_JBHRYJ010000001.1"/>
</dbReference>
<protein>
    <submittedName>
        <fullName evidence="15">Cyclic nucleotide-gated ion channel</fullName>
    </submittedName>
</protein>
<dbReference type="SMART" id="SM00100">
    <property type="entry name" value="cNMP"/>
    <property type="match status" value="1"/>
</dbReference>
<organism evidence="15 16">
    <name type="scientific">Ferrovibrio xuzhouensis</name>
    <dbReference type="NCBI Taxonomy" id="1576914"/>
    <lineage>
        <taxon>Bacteria</taxon>
        <taxon>Pseudomonadati</taxon>
        <taxon>Pseudomonadota</taxon>
        <taxon>Alphaproteobacteria</taxon>
        <taxon>Rhodospirillales</taxon>
        <taxon>Rhodospirillaceae</taxon>
        <taxon>Ferrovibrio</taxon>
    </lineage>
</organism>
<feature type="transmembrane region" description="Helical" evidence="13">
    <location>
        <begin position="167"/>
        <end position="188"/>
    </location>
</feature>
<keyword evidence="3" id="KW-0633">Potassium transport</keyword>
<evidence type="ECO:0000256" key="7">
    <source>
        <dbReference type="ARBA" id="ARBA00022958"/>
    </source>
</evidence>